<dbReference type="PANTHER" id="PTHR43685:SF2">
    <property type="entry name" value="GLYCOSYLTRANSFERASE 2-LIKE DOMAIN-CONTAINING PROTEIN"/>
    <property type="match status" value="1"/>
</dbReference>
<dbReference type="Proteomes" id="UP001165366">
    <property type="component" value="Unassembled WGS sequence"/>
</dbReference>
<comment type="caution">
    <text evidence="2">The sequence shown here is derived from an EMBL/GenBank/DDBJ whole genome shotgun (WGS) entry which is preliminary data.</text>
</comment>
<gene>
    <name evidence="2" type="ORF">L6773_19545</name>
</gene>
<sequence>MTTENQELVSVVLPTYNRVSVVDRAIKSVFSQTYNNWELLIVDDGSTDGTQMFIENKYGDDQRIQFLNRPSNRAKGANACRNIGIEHARGSYIAFLDSDDRWTKEHLTIKLNYLINNKADAVFSGFYYQRNDRMIPRNIKEYRGCKEIGGYIYEKKEATSTPTIVCKRIPCLNIKFDEELQKHQDRDFVIRFDQFYKIMSEPSLTVHVFTDSTNRISLSINHESTNYFLKKHATKLSSDALGNFYVSIAKATILREGKSEDYYKYREQIFSLAKKTYWKNHMQILDIPLLGPSVFKMIYTIFQQTRKIYRQFKALI</sequence>
<dbReference type="InterPro" id="IPR001173">
    <property type="entry name" value="Glyco_trans_2-like"/>
</dbReference>
<dbReference type="RefSeq" id="WP_237856253.1">
    <property type="nucleotide sequence ID" value="NZ_JAKLWS010000043.1"/>
</dbReference>
<evidence type="ECO:0000313" key="2">
    <source>
        <dbReference type="EMBL" id="MCG2590776.1"/>
    </source>
</evidence>
<organism evidence="2 3">
    <name type="scientific">Rhodohalobacter sulfatireducens</name>
    <dbReference type="NCBI Taxonomy" id="2911366"/>
    <lineage>
        <taxon>Bacteria</taxon>
        <taxon>Pseudomonadati</taxon>
        <taxon>Balneolota</taxon>
        <taxon>Balneolia</taxon>
        <taxon>Balneolales</taxon>
        <taxon>Balneolaceae</taxon>
        <taxon>Rhodohalobacter</taxon>
    </lineage>
</organism>
<name>A0ABS9KIV3_9BACT</name>
<reference evidence="2" key="1">
    <citation type="submission" date="2022-01" db="EMBL/GenBank/DDBJ databases">
        <authorList>
            <person name="Wang Y."/>
        </authorList>
    </citation>
    <scope>NUCLEOTIDE SEQUENCE</scope>
    <source>
        <strain evidence="2">WB101</strain>
    </source>
</reference>
<dbReference type="PANTHER" id="PTHR43685">
    <property type="entry name" value="GLYCOSYLTRANSFERASE"/>
    <property type="match status" value="1"/>
</dbReference>
<dbReference type="InterPro" id="IPR029044">
    <property type="entry name" value="Nucleotide-diphossugar_trans"/>
</dbReference>
<keyword evidence="3" id="KW-1185">Reference proteome</keyword>
<dbReference type="InterPro" id="IPR050834">
    <property type="entry name" value="Glycosyltransf_2"/>
</dbReference>
<dbReference type="CDD" id="cd00761">
    <property type="entry name" value="Glyco_tranf_GTA_type"/>
    <property type="match status" value="1"/>
</dbReference>
<protein>
    <submittedName>
        <fullName evidence="2">Glycosyltransferase</fullName>
    </submittedName>
</protein>
<dbReference type="Pfam" id="PF00535">
    <property type="entry name" value="Glycos_transf_2"/>
    <property type="match status" value="1"/>
</dbReference>
<evidence type="ECO:0000313" key="3">
    <source>
        <dbReference type="Proteomes" id="UP001165366"/>
    </source>
</evidence>
<feature type="domain" description="Glycosyltransferase 2-like" evidence="1">
    <location>
        <begin position="10"/>
        <end position="142"/>
    </location>
</feature>
<dbReference type="EMBL" id="JAKLWS010000043">
    <property type="protein sequence ID" value="MCG2590776.1"/>
    <property type="molecule type" value="Genomic_DNA"/>
</dbReference>
<evidence type="ECO:0000259" key="1">
    <source>
        <dbReference type="Pfam" id="PF00535"/>
    </source>
</evidence>
<dbReference type="Gene3D" id="3.90.550.10">
    <property type="entry name" value="Spore Coat Polysaccharide Biosynthesis Protein SpsA, Chain A"/>
    <property type="match status" value="1"/>
</dbReference>
<accession>A0ABS9KIV3</accession>
<dbReference type="SUPFAM" id="SSF53448">
    <property type="entry name" value="Nucleotide-diphospho-sugar transferases"/>
    <property type="match status" value="1"/>
</dbReference>
<reference evidence="2" key="2">
    <citation type="submission" date="2024-05" db="EMBL/GenBank/DDBJ databases">
        <title>Rhodohalobacter halophilus gen. nov., sp. nov., a moderately halophilic member of the family Balneolaceae.</title>
        <authorList>
            <person name="Xia J."/>
        </authorList>
    </citation>
    <scope>NUCLEOTIDE SEQUENCE</scope>
    <source>
        <strain evidence="2">WB101</strain>
    </source>
</reference>
<proteinExistence type="predicted"/>